<evidence type="ECO:0000256" key="4">
    <source>
        <dbReference type="ARBA" id="ARBA00023216"/>
    </source>
</evidence>
<keyword evidence="1" id="KW-0479">Metal-binding</keyword>
<sequence>MGLSKKFICFCLLFPLLLFLLFQLESSSSSSSHGSSFKPAISASSQQFKPPVLQSHGSFEAGNHDHHKGKDGGGDDNQVFDDEKRKVHTGWGTDEKAIISILGHRNLFQRKLVRLAFQEIYHQDLLQQLKCELSGNLERAISLWTLDPADRDAVLANETLQKSDPDYRVIIEIACIRSPEDLLAVKRAYKFRYKHSLEEDLASFTTADIRKLLVGVTSAYRYDGDEFDETVAQSEASTLHQEIHGKAFNNEEVIRILSTRSQAQLNATFNIYKDIYGHSITKGFPGGDYFSTLRTVIRCIRDPKKYFAKVLRSAINLEETNEDALSSVIVTRAEKDLKDIKELYLKRNNISVDEAVAREWSGDYKTFILALLGADQN</sequence>
<name>A0ABR0PUA4_GOSAR</name>
<reference evidence="8 9" key="1">
    <citation type="submission" date="2023-03" db="EMBL/GenBank/DDBJ databases">
        <title>WGS of Gossypium arboreum.</title>
        <authorList>
            <person name="Yu D."/>
        </authorList>
    </citation>
    <scope>NUCLEOTIDE SEQUENCE [LARGE SCALE GENOMIC DNA]</scope>
    <source>
        <tissue evidence="8">Leaf</tissue>
    </source>
</reference>
<dbReference type="PANTHER" id="PTHR10502:SF193">
    <property type="entry name" value="ANNEXIN D8"/>
    <property type="match status" value="1"/>
</dbReference>
<feature type="signal peptide" evidence="7">
    <location>
        <begin position="1"/>
        <end position="29"/>
    </location>
</feature>
<protein>
    <recommendedName>
        <fullName evidence="10">Annexin D8-like</fullName>
    </recommendedName>
</protein>
<dbReference type="Pfam" id="PF00191">
    <property type="entry name" value="Annexin"/>
    <property type="match status" value="4"/>
</dbReference>
<evidence type="ECO:0000256" key="2">
    <source>
        <dbReference type="ARBA" id="ARBA00022737"/>
    </source>
</evidence>
<gene>
    <name evidence="8" type="ORF">PVK06_014208</name>
</gene>
<dbReference type="PRINTS" id="PR00196">
    <property type="entry name" value="ANNEXIN"/>
</dbReference>
<evidence type="ECO:0000256" key="1">
    <source>
        <dbReference type="ARBA" id="ARBA00022723"/>
    </source>
</evidence>
<evidence type="ECO:0000256" key="7">
    <source>
        <dbReference type="SAM" id="SignalP"/>
    </source>
</evidence>
<keyword evidence="3" id="KW-0106">Calcium</keyword>
<keyword evidence="9" id="KW-1185">Reference proteome</keyword>
<dbReference type="Proteomes" id="UP001358586">
    <property type="component" value="Chromosome 5"/>
</dbReference>
<evidence type="ECO:0000256" key="5">
    <source>
        <dbReference type="ARBA" id="ARBA00023302"/>
    </source>
</evidence>
<dbReference type="InterPro" id="IPR009118">
    <property type="entry name" value="AnnexinD_plant"/>
</dbReference>
<feature type="compositionally biased region" description="Basic and acidic residues" evidence="6">
    <location>
        <begin position="62"/>
        <end position="73"/>
    </location>
</feature>
<feature type="region of interest" description="Disordered" evidence="6">
    <location>
        <begin position="59"/>
        <end position="80"/>
    </location>
</feature>
<dbReference type="SMART" id="SM00335">
    <property type="entry name" value="ANX"/>
    <property type="match status" value="4"/>
</dbReference>
<dbReference type="Gene3D" id="1.10.220.10">
    <property type="entry name" value="Annexin"/>
    <property type="match status" value="4"/>
</dbReference>
<evidence type="ECO:0000313" key="8">
    <source>
        <dbReference type="EMBL" id="KAK5830414.1"/>
    </source>
</evidence>
<dbReference type="PRINTS" id="PR01814">
    <property type="entry name" value="ANNEXINPLANT"/>
</dbReference>
<keyword evidence="5" id="KW-0111">Calcium/phospholipid-binding</keyword>
<keyword evidence="4" id="KW-0041">Annexin</keyword>
<evidence type="ECO:0000256" key="3">
    <source>
        <dbReference type="ARBA" id="ARBA00022837"/>
    </source>
</evidence>
<dbReference type="PANTHER" id="PTHR10502">
    <property type="entry name" value="ANNEXIN"/>
    <property type="match status" value="1"/>
</dbReference>
<keyword evidence="7" id="KW-0732">Signal</keyword>
<dbReference type="PROSITE" id="PS51897">
    <property type="entry name" value="ANNEXIN_2"/>
    <property type="match status" value="3"/>
</dbReference>
<comment type="caution">
    <text evidence="8">The sequence shown here is derived from an EMBL/GenBank/DDBJ whole genome shotgun (WGS) entry which is preliminary data.</text>
</comment>
<keyword evidence="2" id="KW-0677">Repeat</keyword>
<dbReference type="InterPro" id="IPR018502">
    <property type="entry name" value="Annexin_repeat"/>
</dbReference>
<evidence type="ECO:0000256" key="6">
    <source>
        <dbReference type="SAM" id="MobiDB-lite"/>
    </source>
</evidence>
<proteinExistence type="predicted"/>
<feature type="chain" id="PRO_5047363306" description="Annexin D8-like" evidence="7">
    <location>
        <begin position="30"/>
        <end position="377"/>
    </location>
</feature>
<dbReference type="EMBL" id="JARKNE010000005">
    <property type="protein sequence ID" value="KAK5830414.1"/>
    <property type="molecule type" value="Genomic_DNA"/>
</dbReference>
<evidence type="ECO:0008006" key="10">
    <source>
        <dbReference type="Google" id="ProtNLM"/>
    </source>
</evidence>
<dbReference type="SUPFAM" id="SSF47874">
    <property type="entry name" value="Annexin"/>
    <property type="match status" value="1"/>
</dbReference>
<evidence type="ECO:0000313" key="9">
    <source>
        <dbReference type="Proteomes" id="UP001358586"/>
    </source>
</evidence>
<dbReference type="InterPro" id="IPR001464">
    <property type="entry name" value="Annexin"/>
</dbReference>
<accession>A0ABR0PUA4</accession>
<organism evidence="8 9">
    <name type="scientific">Gossypium arboreum</name>
    <name type="common">Tree cotton</name>
    <name type="synonym">Gossypium nanking</name>
    <dbReference type="NCBI Taxonomy" id="29729"/>
    <lineage>
        <taxon>Eukaryota</taxon>
        <taxon>Viridiplantae</taxon>
        <taxon>Streptophyta</taxon>
        <taxon>Embryophyta</taxon>
        <taxon>Tracheophyta</taxon>
        <taxon>Spermatophyta</taxon>
        <taxon>Magnoliopsida</taxon>
        <taxon>eudicotyledons</taxon>
        <taxon>Gunneridae</taxon>
        <taxon>Pentapetalae</taxon>
        <taxon>rosids</taxon>
        <taxon>malvids</taxon>
        <taxon>Malvales</taxon>
        <taxon>Malvaceae</taxon>
        <taxon>Malvoideae</taxon>
        <taxon>Gossypium</taxon>
    </lineage>
</organism>
<dbReference type="InterPro" id="IPR037104">
    <property type="entry name" value="Annexin_sf"/>
</dbReference>